<dbReference type="FunFam" id="3.10.20.740:FF:000004">
    <property type="entry name" value="NADH-quinone oxidoreductase"/>
    <property type="match status" value="1"/>
</dbReference>
<dbReference type="GO" id="GO:0046872">
    <property type="term" value="F:metal ion binding"/>
    <property type="evidence" value="ECO:0007669"/>
    <property type="project" value="UniProtKB-KW"/>
</dbReference>
<evidence type="ECO:0000256" key="8">
    <source>
        <dbReference type="ARBA" id="ARBA00023004"/>
    </source>
</evidence>
<keyword evidence="5" id="KW-0001">2Fe-2S</keyword>
<dbReference type="GO" id="GO:0016020">
    <property type="term" value="C:membrane"/>
    <property type="evidence" value="ECO:0007669"/>
    <property type="project" value="UniProtKB-SubCell"/>
</dbReference>
<dbReference type="SUPFAM" id="SSF54862">
    <property type="entry name" value="4Fe-4S ferredoxins"/>
    <property type="match status" value="1"/>
</dbReference>
<dbReference type="PANTHER" id="PTHR24960">
    <property type="entry name" value="PHOTOSYSTEM I IRON-SULFUR CENTER-RELATED"/>
    <property type="match status" value="1"/>
</dbReference>
<evidence type="ECO:0000259" key="15">
    <source>
        <dbReference type="PROSITE" id="PS51839"/>
    </source>
</evidence>
<dbReference type="Proteomes" id="UP000319004">
    <property type="component" value="Chromosome"/>
</dbReference>
<keyword evidence="9" id="KW-0411">Iron-sulfur</keyword>
<evidence type="ECO:0000256" key="1">
    <source>
        <dbReference type="ARBA" id="ARBA00001966"/>
    </source>
</evidence>
<comment type="subcellular location">
    <subcellularLocation>
        <location evidence="2">Membrane</location>
    </subcellularLocation>
</comment>
<organism evidence="16 17">
    <name type="scientific">Stieleria neptunia</name>
    <dbReference type="NCBI Taxonomy" id="2527979"/>
    <lineage>
        <taxon>Bacteria</taxon>
        <taxon>Pseudomonadati</taxon>
        <taxon>Planctomycetota</taxon>
        <taxon>Planctomycetia</taxon>
        <taxon>Pirellulales</taxon>
        <taxon>Pirellulaceae</taxon>
        <taxon>Stieleria</taxon>
    </lineage>
</organism>
<dbReference type="InterPro" id="IPR019574">
    <property type="entry name" value="NADH_UbQ_OxRdtase_Gsu_4Fe4S-bd"/>
</dbReference>
<dbReference type="Pfam" id="PF22117">
    <property type="entry name" value="Fer4_Nqo3"/>
    <property type="match status" value="1"/>
</dbReference>
<proteinExistence type="inferred from homology"/>
<evidence type="ECO:0000256" key="6">
    <source>
        <dbReference type="ARBA" id="ARBA00022723"/>
    </source>
</evidence>
<dbReference type="Gene3D" id="3.10.20.740">
    <property type="match status" value="1"/>
</dbReference>
<dbReference type="GO" id="GO:0051537">
    <property type="term" value="F:2 iron, 2 sulfur cluster binding"/>
    <property type="evidence" value="ECO:0007669"/>
    <property type="project" value="UniProtKB-KW"/>
</dbReference>
<dbReference type="PROSITE" id="PS51085">
    <property type="entry name" value="2FE2S_FER_2"/>
    <property type="match status" value="1"/>
</dbReference>
<comment type="cofactor">
    <cofactor evidence="12">
        <name>[2Fe-2S] cluster</name>
        <dbReference type="ChEBI" id="CHEBI:190135"/>
    </cofactor>
</comment>
<dbReference type="SMART" id="SM00929">
    <property type="entry name" value="NADH-G_4Fe-4S_3"/>
    <property type="match status" value="1"/>
</dbReference>
<dbReference type="InterPro" id="IPR050157">
    <property type="entry name" value="PSI_iron-sulfur_center"/>
</dbReference>
<comment type="cofactor">
    <cofactor evidence="1">
        <name>[4Fe-4S] cluster</name>
        <dbReference type="ChEBI" id="CHEBI:49883"/>
    </cofactor>
</comment>
<evidence type="ECO:0000256" key="3">
    <source>
        <dbReference type="ARBA" id="ARBA00005404"/>
    </source>
</evidence>
<feature type="domain" description="4Fe-4S ferredoxin-type" evidence="14">
    <location>
        <begin position="196"/>
        <end position="225"/>
    </location>
</feature>
<dbReference type="GO" id="GO:0051539">
    <property type="term" value="F:4 iron, 4 sulfur cluster binding"/>
    <property type="evidence" value="ECO:0007669"/>
    <property type="project" value="UniProtKB-KW"/>
</dbReference>
<dbReference type="InterPro" id="IPR036010">
    <property type="entry name" value="2Fe-2S_ferredoxin-like_sf"/>
</dbReference>
<keyword evidence="6" id="KW-0479">Metal-binding</keyword>
<accession>A0A518HYE3</accession>
<dbReference type="InterPro" id="IPR001041">
    <property type="entry name" value="2Fe-2S_ferredoxin-type"/>
</dbReference>
<evidence type="ECO:0000256" key="4">
    <source>
        <dbReference type="ARBA" id="ARBA00022485"/>
    </source>
</evidence>
<evidence type="ECO:0000259" key="13">
    <source>
        <dbReference type="PROSITE" id="PS51085"/>
    </source>
</evidence>
<dbReference type="InterPro" id="IPR054351">
    <property type="entry name" value="NADH_UbQ_OxRdtase_ferredoxin"/>
</dbReference>
<feature type="domain" description="4Fe-4S His(Cys)3-ligated-type" evidence="15">
    <location>
        <begin position="93"/>
        <end position="132"/>
    </location>
</feature>
<evidence type="ECO:0000256" key="5">
    <source>
        <dbReference type="ARBA" id="ARBA00022714"/>
    </source>
</evidence>
<evidence type="ECO:0000259" key="14">
    <source>
        <dbReference type="PROSITE" id="PS51379"/>
    </source>
</evidence>
<keyword evidence="7" id="KW-1278">Translocase</keyword>
<dbReference type="InterPro" id="IPR017896">
    <property type="entry name" value="4Fe4S_Fe-S-bd"/>
</dbReference>
<dbReference type="AlphaFoldDB" id="A0A518HYE3"/>
<name>A0A518HYE3_9BACT</name>
<dbReference type="EC" id="1.12.1.3" evidence="16"/>
<dbReference type="PANTHER" id="PTHR24960:SF84">
    <property type="entry name" value="HYDROGENASE SUBUNIT"/>
    <property type="match status" value="1"/>
</dbReference>
<evidence type="ECO:0000313" key="17">
    <source>
        <dbReference type="Proteomes" id="UP000319004"/>
    </source>
</evidence>
<keyword evidence="4" id="KW-0004">4Fe-4S</keyword>
<sequence>MPGPPVTTAPGVKVRVVTLKINEHDIGARETDSILDVAQANHIRIPSLCFLEGLSTWGACRLCVVEIEGYPRPVSACSTTVSEGMVITTHSDRLKRYRRTILELLFAERNHVCSVCVSNGHCELQDLAAECGMDHVRVPYRNQPYAIDSTHEMYRVDHNRCVLCTRCVRVCDEIEGAHTWDVKGRGIECQVITDLNQPWGDSSSCTSCGKCVQVCPTGALVKKGTAAGEMEKHDEFLPYLAQMRGNQ</sequence>
<feature type="domain" description="4Fe-4S ferredoxin-type" evidence="14">
    <location>
        <begin position="152"/>
        <end position="183"/>
    </location>
</feature>
<dbReference type="PROSITE" id="PS51379">
    <property type="entry name" value="4FE4S_FER_2"/>
    <property type="match status" value="2"/>
</dbReference>
<evidence type="ECO:0000256" key="11">
    <source>
        <dbReference type="ARBA" id="ARBA00023136"/>
    </source>
</evidence>
<keyword evidence="17" id="KW-1185">Reference proteome</keyword>
<keyword evidence="8" id="KW-0408">Iron</keyword>
<evidence type="ECO:0000256" key="12">
    <source>
        <dbReference type="ARBA" id="ARBA00034078"/>
    </source>
</evidence>
<dbReference type="Pfam" id="PF10588">
    <property type="entry name" value="NADH-G_4Fe-4S_3"/>
    <property type="match status" value="1"/>
</dbReference>
<evidence type="ECO:0000256" key="9">
    <source>
        <dbReference type="ARBA" id="ARBA00023014"/>
    </source>
</evidence>
<keyword evidence="16" id="KW-0560">Oxidoreductase</keyword>
<dbReference type="InterPro" id="IPR017900">
    <property type="entry name" value="4Fe4S_Fe_S_CS"/>
</dbReference>
<dbReference type="FunFam" id="3.30.70.20:FF:000002">
    <property type="entry name" value="NADH-ubiquinone oxidoreductase 75 kDa subunit"/>
    <property type="match status" value="1"/>
</dbReference>
<gene>
    <name evidence="16" type="primary">hndD</name>
    <name evidence="16" type="ORF">Enr13x_57720</name>
</gene>
<evidence type="ECO:0000256" key="7">
    <source>
        <dbReference type="ARBA" id="ARBA00022967"/>
    </source>
</evidence>
<dbReference type="PROSITE" id="PS51839">
    <property type="entry name" value="4FE4S_HC3"/>
    <property type="match status" value="1"/>
</dbReference>
<reference evidence="16 17" key="1">
    <citation type="submission" date="2019-03" db="EMBL/GenBank/DDBJ databases">
        <title>Deep-cultivation of Planctomycetes and their phenomic and genomic characterization uncovers novel biology.</title>
        <authorList>
            <person name="Wiegand S."/>
            <person name="Jogler M."/>
            <person name="Boedeker C."/>
            <person name="Pinto D."/>
            <person name="Vollmers J."/>
            <person name="Rivas-Marin E."/>
            <person name="Kohn T."/>
            <person name="Peeters S.H."/>
            <person name="Heuer A."/>
            <person name="Rast P."/>
            <person name="Oberbeckmann S."/>
            <person name="Bunk B."/>
            <person name="Jeske O."/>
            <person name="Meyerdierks A."/>
            <person name="Storesund J.E."/>
            <person name="Kallscheuer N."/>
            <person name="Luecker S."/>
            <person name="Lage O.M."/>
            <person name="Pohl T."/>
            <person name="Merkel B.J."/>
            <person name="Hornburger P."/>
            <person name="Mueller R.-W."/>
            <person name="Bruemmer F."/>
            <person name="Labrenz M."/>
            <person name="Spormann A.M."/>
            <person name="Op den Camp H."/>
            <person name="Overmann J."/>
            <person name="Amann R."/>
            <person name="Jetten M.S.M."/>
            <person name="Mascher T."/>
            <person name="Medema M.H."/>
            <person name="Devos D.P."/>
            <person name="Kaster A.-K."/>
            <person name="Ovreas L."/>
            <person name="Rohde M."/>
            <person name="Galperin M.Y."/>
            <person name="Jogler C."/>
        </authorList>
    </citation>
    <scope>NUCLEOTIDE SEQUENCE [LARGE SCALE GENOMIC DNA]</scope>
    <source>
        <strain evidence="16 17">Enr13</strain>
    </source>
</reference>
<evidence type="ECO:0000256" key="2">
    <source>
        <dbReference type="ARBA" id="ARBA00004370"/>
    </source>
</evidence>
<dbReference type="RefSeq" id="WP_145390091.1">
    <property type="nucleotide sequence ID" value="NZ_CP037423.1"/>
</dbReference>
<dbReference type="CDD" id="cd00207">
    <property type="entry name" value="fer2"/>
    <property type="match status" value="1"/>
</dbReference>
<evidence type="ECO:0000313" key="16">
    <source>
        <dbReference type="EMBL" id="QDV45869.1"/>
    </source>
</evidence>
<dbReference type="EMBL" id="CP037423">
    <property type="protein sequence ID" value="QDV45869.1"/>
    <property type="molecule type" value="Genomic_DNA"/>
</dbReference>
<dbReference type="PIRSF" id="PIRSF000309">
    <property type="entry name" value="NAD_red_hyd_HoxU"/>
    <property type="match status" value="1"/>
</dbReference>
<dbReference type="InterPro" id="IPR016214">
    <property type="entry name" value="NAD-red_Hydgase_HoxS_gsu"/>
</dbReference>
<comment type="similarity">
    <text evidence="3">Belongs to the complex I 75 kDa subunit family.</text>
</comment>
<dbReference type="PROSITE" id="PS00198">
    <property type="entry name" value="4FE4S_FER_1"/>
    <property type="match status" value="1"/>
</dbReference>
<keyword evidence="10" id="KW-0520">NAD</keyword>
<evidence type="ECO:0000256" key="10">
    <source>
        <dbReference type="ARBA" id="ARBA00023027"/>
    </source>
</evidence>
<keyword evidence="11" id="KW-0472">Membrane</keyword>
<feature type="domain" description="2Fe-2S ferredoxin-type" evidence="13">
    <location>
        <begin position="15"/>
        <end position="93"/>
    </location>
</feature>
<dbReference type="KEGG" id="snep:Enr13x_57720"/>
<dbReference type="GO" id="GO:0050583">
    <property type="term" value="F:hydrogen dehydrogenase (NADP+) activity"/>
    <property type="evidence" value="ECO:0007669"/>
    <property type="project" value="UniProtKB-EC"/>
</dbReference>
<dbReference type="Gene3D" id="3.30.70.20">
    <property type="match status" value="1"/>
</dbReference>
<dbReference type="Pfam" id="PF13510">
    <property type="entry name" value="Fer2_4"/>
    <property type="match status" value="1"/>
</dbReference>
<dbReference type="SUPFAM" id="SSF54292">
    <property type="entry name" value="2Fe-2S ferredoxin-like"/>
    <property type="match status" value="1"/>
</dbReference>
<dbReference type="NCBIfam" id="NF005745">
    <property type="entry name" value="PRK07569.1"/>
    <property type="match status" value="1"/>
</dbReference>
<protein>
    <submittedName>
        <fullName evidence="16">NADP-reducing hydrogenase subunit HndC</fullName>
        <ecNumber evidence="16">1.12.1.3</ecNumber>
    </submittedName>
</protein>
<dbReference type="OrthoDB" id="9803192at2"/>